<dbReference type="InterPro" id="IPR021269">
    <property type="entry name" value="DUF2848"/>
</dbReference>
<dbReference type="Pfam" id="PF11010">
    <property type="entry name" value="DUF2848"/>
    <property type="match status" value="1"/>
</dbReference>
<reference evidence="1 2" key="1">
    <citation type="journal article" date="2018" name="Environ. Microbiol.">
        <title>Novel energy conservation strategies and behaviour of Pelotomaculum schinkii driving syntrophic propionate catabolism.</title>
        <authorList>
            <person name="Hidalgo-Ahumada C.A.P."/>
            <person name="Nobu M.K."/>
            <person name="Narihiro T."/>
            <person name="Tamaki H."/>
            <person name="Liu W.T."/>
            <person name="Kamagata Y."/>
            <person name="Stams A.J.M."/>
            <person name="Imachi H."/>
            <person name="Sousa D.Z."/>
        </authorList>
    </citation>
    <scope>NUCLEOTIDE SEQUENCE [LARGE SCALE GENOMIC DNA]</scope>
    <source>
        <strain evidence="1 2">HH</strain>
    </source>
</reference>
<organism evidence="1 2">
    <name type="scientific">Pelotomaculum schinkii</name>
    <dbReference type="NCBI Taxonomy" id="78350"/>
    <lineage>
        <taxon>Bacteria</taxon>
        <taxon>Bacillati</taxon>
        <taxon>Bacillota</taxon>
        <taxon>Clostridia</taxon>
        <taxon>Eubacteriales</taxon>
        <taxon>Desulfotomaculaceae</taxon>
        <taxon>Pelotomaculum</taxon>
    </lineage>
</organism>
<comment type="caution">
    <text evidence="1">The sequence shown here is derived from an EMBL/GenBank/DDBJ whole genome shotgun (WGS) entry which is preliminary data.</text>
</comment>
<evidence type="ECO:0000313" key="1">
    <source>
        <dbReference type="EMBL" id="TEB04444.1"/>
    </source>
</evidence>
<protein>
    <recommendedName>
        <fullName evidence="3">DUF2848 domain-containing protein</fullName>
    </recommendedName>
</protein>
<accession>A0A4Y7R656</accession>
<name>A0A4Y7R656_9FIRM</name>
<dbReference type="AlphaFoldDB" id="A0A4Y7R656"/>
<keyword evidence="2" id="KW-1185">Reference proteome</keyword>
<gene>
    <name evidence="1" type="ORF">Psch_04171</name>
</gene>
<dbReference type="EMBL" id="QFGA01000004">
    <property type="protein sequence ID" value="TEB04444.1"/>
    <property type="molecule type" value="Genomic_DNA"/>
</dbReference>
<dbReference type="InterPro" id="IPR036663">
    <property type="entry name" value="Fumarylacetoacetase_C_sf"/>
</dbReference>
<proteinExistence type="predicted"/>
<evidence type="ECO:0008006" key="3">
    <source>
        <dbReference type="Google" id="ProtNLM"/>
    </source>
</evidence>
<dbReference type="Proteomes" id="UP000298324">
    <property type="component" value="Unassembled WGS sequence"/>
</dbReference>
<evidence type="ECO:0000313" key="2">
    <source>
        <dbReference type="Proteomes" id="UP000298324"/>
    </source>
</evidence>
<dbReference type="SUPFAM" id="SSF56529">
    <property type="entry name" value="FAH"/>
    <property type="match status" value="1"/>
</dbReference>
<dbReference type="GO" id="GO:0003824">
    <property type="term" value="F:catalytic activity"/>
    <property type="evidence" value="ECO:0007669"/>
    <property type="project" value="InterPro"/>
</dbReference>
<dbReference type="RefSeq" id="WP_190259556.1">
    <property type="nucleotide sequence ID" value="NZ_QFGA01000004.1"/>
</dbReference>
<dbReference type="Gene3D" id="3.90.850.10">
    <property type="entry name" value="Fumarylacetoacetase-like, C-terminal domain"/>
    <property type="match status" value="1"/>
</dbReference>
<sequence length="233" mass="26276">MEGKRLELFIDGQFDQRVLFTANKIINAGYTGRNQEEVRKHIEELKLLGVPAPDQVPTYYPKPAALLTSDESIEIADTDNTGEAEYVLLIGENETVYVAAGSDHTDRKLEGLNNILKAKQMCPNFISKAVWRLEDVETHWDDIIIRSWVNGHSEAAYQESKLSAMMGPRELIERVKPLVAGPMAGTVIYSGTVGTLGEIKFNNRFEMELVDKVRGQRLYCGYYLKLINWFAGC</sequence>